<protein>
    <recommendedName>
        <fullName evidence="3">Laminin G domain-containing protein</fullName>
    </recommendedName>
</protein>
<keyword evidence="5" id="KW-1185">Reference proteome</keyword>
<evidence type="ECO:0000256" key="2">
    <source>
        <dbReference type="SAM" id="SignalP"/>
    </source>
</evidence>
<dbReference type="EMBL" id="KB203992">
    <property type="protein sequence ID" value="ESO82196.1"/>
    <property type="molecule type" value="Genomic_DNA"/>
</dbReference>
<evidence type="ECO:0000313" key="5">
    <source>
        <dbReference type="Proteomes" id="UP000030746"/>
    </source>
</evidence>
<dbReference type="OMA" id="GPCFQFP"/>
<comment type="caution">
    <text evidence="1">Lacks conserved residue(s) required for the propagation of feature annotation.</text>
</comment>
<keyword evidence="2" id="KW-0732">Signal</keyword>
<sequence>MFLIFTISLFLVFGLSEAKKGPCFNFNGNDYLKYRLENVDIAHNVWYKLTFKTEQENGLLLYAEGSHDYEAIFLRGGKLHYFLFNPSSHGVGGTFGGQFKSDAKVNNETWITVEVFRNREPKLMQNDPLIGMVLTSEDGEKEKHIEYGARHDVQIVLPIYIAGTNKDLGAGGQKFVGQIKDMREKLSGAVFNEPTWNSGALRCLDIRPAQ</sequence>
<dbReference type="CDD" id="cd00110">
    <property type="entry name" value="LamG"/>
    <property type="match status" value="1"/>
</dbReference>
<evidence type="ECO:0000313" key="4">
    <source>
        <dbReference type="EMBL" id="ESO82196.1"/>
    </source>
</evidence>
<accession>V3ZMY5</accession>
<dbReference type="HOGENOM" id="CLU_1311392_0_0_1"/>
<dbReference type="KEGG" id="lgi:LOTGIDRAFT_237103"/>
<dbReference type="InterPro" id="IPR013320">
    <property type="entry name" value="ConA-like_dom_sf"/>
</dbReference>
<dbReference type="PROSITE" id="PS50025">
    <property type="entry name" value="LAM_G_DOMAIN"/>
    <property type="match status" value="1"/>
</dbReference>
<reference evidence="4 5" key="1">
    <citation type="journal article" date="2013" name="Nature">
        <title>Insights into bilaterian evolution from three spiralian genomes.</title>
        <authorList>
            <person name="Simakov O."/>
            <person name="Marletaz F."/>
            <person name="Cho S.J."/>
            <person name="Edsinger-Gonzales E."/>
            <person name="Havlak P."/>
            <person name="Hellsten U."/>
            <person name="Kuo D.H."/>
            <person name="Larsson T."/>
            <person name="Lv J."/>
            <person name="Arendt D."/>
            <person name="Savage R."/>
            <person name="Osoegawa K."/>
            <person name="de Jong P."/>
            <person name="Grimwood J."/>
            <person name="Chapman J.A."/>
            <person name="Shapiro H."/>
            <person name="Aerts A."/>
            <person name="Otillar R.P."/>
            <person name="Terry A.Y."/>
            <person name="Boore J.L."/>
            <person name="Grigoriev I.V."/>
            <person name="Lindberg D.R."/>
            <person name="Seaver E.C."/>
            <person name="Weisblat D.A."/>
            <person name="Putnam N.H."/>
            <person name="Rokhsar D.S."/>
        </authorList>
    </citation>
    <scope>NUCLEOTIDE SEQUENCE [LARGE SCALE GENOMIC DNA]</scope>
</reference>
<dbReference type="CTD" id="20250346"/>
<dbReference type="Proteomes" id="UP000030746">
    <property type="component" value="Unassembled WGS sequence"/>
</dbReference>
<evidence type="ECO:0000259" key="3">
    <source>
        <dbReference type="PROSITE" id="PS50025"/>
    </source>
</evidence>
<gene>
    <name evidence="4" type="ORF">LOTGIDRAFT_237103</name>
</gene>
<dbReference type="AlphaFoldDB" id="V3ZMY5"/>
<dbReference type="RefSeq" id="XP_009067114.1">
    <property type="nucleotide sequence ID" value="XM_009068866.1"/>
</dbReference>
<dbReference type="Gene3D" id="2.60.120.200">
    <property type="match status" value="1"/>
</dbReference>
<organism evidence="4 5">
    <name type="scientific">Lottia gigantea</name>
    <name type="common">Giant owl limpet</name>
    <dbReference type="NCBI Taxonomy" id="225164"/>
    <lineage>
        <taxon>Eukaryota</taxon>
        <taxon>Metazoa</taxon>
        <taxon>Spiralia</taxon>
        <taxon>Lophotrochozoa</taxon>
        <taxon>Mollusca</taxon>
        <taxon>Gastropoda</taxon>
        <taxon>Patellogastropoda</taxon>
        <taxon>Lottioidea</taxon>
        <taxon>Lottiidae</taxon>
        <taxon>Lottia</taxon>
    </lineage>
</organism>
<feature type="signal peptide" evidence="2">
    <location>
        <begin position="1"/>
        <end position="18"/>
    </location>
</feature>
<feature type="chain" id="PRO_5004716172" description="Laminin G domain-containing protein" evidence="2">
    <location>
        <begin position="19"/>
        <end position="210"/>
    </location>
</feature>
<dbReference type="SMART" id="SM00282">
    <property type="entry name" value="LamG"/>
    <property type="match status" value="1"/>
</dbReference>
<dbReference type="Pfam" id="PF02210">
    <property type="entry name" value="Laminin_G_2"/>
    <property type="match status" value="1"/>
</dbReference>
<dbReference type="OrthoDB" id="6092475at2759"/>
<dbReference type="InterPro" id="IPR001791">
    <property type="entry name" value="Laminin_G"/>
</dbReference>
<dbReference type="GeneID" id="20250346"/>
<name>V3ZMY5_LOTGI</name>
<feature type="domain" description="Laminin G" evidence="3">
    <location>
        <begin position="21"/>
        <end position="203"/>
    </location>
</feature>
<dbReference type="SUPFAM" id="SSF49899">
    <property type="entry name" value="Concanavalin A-like lectins/glucanases"/>
    <property type="match status" value="1"/>
</dbReference>
<proteinExistence type="predicted"/>
<evidence type="ECO:0000256" key="1">
    <source>
        <dbReference type="PROSITE-ProRule" id="PRU00122"/>
    </source>
</evidence>